<dbReference type="GO" id="GO:0020037">
    <property type="term" value="F:heme binding"/>
    <property type="evidence" value="ECO:0007669"/>
    <property type="project" value="InterPro"/>
</dbReference>
<dbReference type="GO" id="GO:0016705">
    <property type="term" value="F:oxidoreductase activity, acting on paired donors, with incorporation or reduction of molecular oxygen"/>
    <property type="evidence" value="ECO:0007669"/>
    <property type="project" value="InterPro"/>
</dbReference>
<keyword evidence="3 4" id="KW-0479">Metal-binding</keyword>
<dbReference type="InterPro" id="IPR002401">
    <property type="entry name" value="Cyt_P450_E_grp-I"/>
</dbReference>
<keyword evidence="3 4" id="KW-0349">Heme</keyword>
<dbReference type="InterPro" id="IPR001128">
    <property type="entry name" value="Cyt_P450"/>
</dbReference>
<dbReference type="FunCoup" id="A0A263CW41">
    <property type="interactions" value="38"/>
</dbReference>
<accession>A0A263CW41</accession>
<dbReference type="OrthoDB" id="5290182at2"/>
<dbReference type="AlphaFoldDB" id="A0A263CW41"/>
<sequence length="442" mass="47605">MSGDPPGPQGDRLTGNLHSFTSDPLGFLTDCAREYGDVVNISSHNVLLGDPGDIERMLVDREGVFAKTTAETRQRTRKRGFPRAMMNSEGADWRHKRTRVSPAFTRALVAGAADLAHQEASELADRWPTGEPLDPAPAVARLALRTVTKLMFGSAMSDEDVAAVSRLVREIMDVSLSPITLPDWVPAPRAVRMRRALRDVDRVIAGVAGRSHAADPSAAPVLRALLDGDPAPSQEELRDELATLVLSGFETTKNAVLWCCEQLARHPAVADRVAAEATAAETTAAEGAGAGRLAALPFTDAVVRETMRLYPPAWLTSRETIEEVEFGGYRIAPGTTVTVSQWVTHRDPRWHADPAGFRPERWLGGAGQPPRGAYFPFGLGPRACIGAAVAGTEVTVVVAELCRRFRFELDDPAAVRPRPALSLQPSGLGLRLRARQVADAAG</sequence>
<name>A0A263CW41_9PSEU</name>
<keyword evidence="4" id="KW-0560">Oxidoreductase</keyword>
<dbReference type="InterPro" id="IPR036396">
    <property type="entry name" value="Cyt_P450_sf"/>
</dbReference>
<dbReference type="RefSeq" id="WP_094865647.1">
    <property type="nucleotide sequence ID" value="NZ_NKYE01000021.1"/>
</dbReference>
<comment type="caution">
    <text evidence="5">The sequence shown here is derived from an EMBL/GenBank/DDBJ whole genome shotgun (WGS) entry which is preliminary data.</text>
</comment>
<keyword evidence="4" id="KW-0503">Monooxygenase</keyword>
<dbReference type="InterPro" id="IPR017972">
    <property type="entry name" value="Cyt_P450_CS"/>
</dbReference>
<dbReference type="InParanoid" id="A0A263CW41"/>
<evidence type="ECO:0000313" key="6">
    <source>
        <dbReference type="Proteomes" id="UP000242444"/>
    </source>
</evidence>
<evidence type="ECO:0000256" key="1">
    <source>
        <dbReference type="ARBA" id="ARBA00001971"/>
    </source>
</evidence>
<organism evidence="5 6">
    <name type="scientific">Amycolatopsis antarctica</name>
    <dbReference type="NCBI Taxonomy" id="1854586"/>
    <lineage>
        <taxon>Bacteria</taxon>
        <taxon>Bacillati</taxon>
        <taxon>Actinomycetota</taxon>
        <taxon>Actinomycetes</taxon>
        <taxon>Pseudonocardiales</taxon>
        <taxon>Pseudonocardiaceae</taxon>
        <taxon>Amycolatopsis</taxon>
    </lineage>
</organism>
<proteinExistence type="inferred from homology"/>
<dbReference type="Gene3D" id="1.10.630.10">
    <property type="entry name" value="Cytochrome P450"/>
    <property type="match status" value="1"/>
</dbReference>
<dbReference type="SUPFAM" id="SSF48264">
    <property type="entry name" value="Cytochrome P450"/>
    <property type="match status" value="1"/>
</dbReference>
<evidence type="ECO:0000256" key="3">
    <source>
        <dbReference type="PIRSR" id="PIRSR602401-1"/>
    </source>
</evidence>
<keyword evidence="3 4" id="KW-0408">Iron</keyword>
<dbReference type="PROSITE" id="PS00086">
    <property type="entry name" value="CYTOCHROME_P450"/>
    <property type="match status" value="1"/>
</dbReference>
<keyword evidence="6" id="KW-1185">Reference proteome</keyword>
<dbReference type="PRINTS" id="PR00385">
    <property type="entry name" value="P450"/>
</dbReference>
<comment type="similarity">
    <text evidence="2 4">Belongs to the cytochrome P450 family.</text>
</comment>
<dbReference type="Proteomes" id="UP000242444">
    <property type="component" value="Unassembled WGS sequence"/>
</dbReference>
<reference evidence="5 6" key="1">
    <citation type="submission" date="2017-07" db="EMBL/GenBank/DDBJ databases">
        <title>Amycolatopsis antarcticus sp. nov., isolated from the surface of an Antarcticus brown macroalga.</title>
        <authorList>
            <person name="Wang J."/>
            <person name="Leiva S."/>
            <person name="Huang J."/>
            <person name="Huang Y."/>
        </authorList>
    </citation>
    <scope>NUCLEOTIDE SEQUENCE [LARGE SCALE GENOMIC DNA]</scope>
    <source>
        <strain evidence="5 6">AU-G6</strain>
    </source>
</reference>
<dbReference type="Pfam" id="PF00067">
    <property type="entry name" value="p450"/>
    <property type="match status" value="1"/>
</dbReference>
<feature type="binding site" description="axial binding residue" evidence="3">
    <location>
        <position position="384"/>
    </location>
    <ligand>
        <name>heme</name>
        <dbReference type="ChEBI" id="CHEBI:30413"/>
    </ligand>
    <ligandPart>
        <name>Fe</name>
        <dbReference type="ChEBI" id="CHEBI:18248"/>
    </ligandPart>
</feature>
<dbReference type="PRINTS" id="PR00463">
    <property type="entry name" value="EP450I"/>
</dbReference>
<dbReference type="EMBL" id="NKYE01000021">
    <property type="protein sequence ID" value="OZM70352.1"/>
    <property type="molecule type" value="Genomic_DNA"/>
</dbReference>
<gene>
    <name evidence="5" type="ORF">CFN78_25875</name>
</gene>
<dbReference type="PANTHER" id="PTHR24305">
    <property type="entry name" value="CYTOCHROME P450"/>
    <property type="match status" value="1"/>
</dbReference>
<dbReference type="GO" id="GO:0004497">
    <property type="term" value="F:monooxygenase activity"/>
    <property type="evidence" value="ECO:0007669"/>
    <property type="project" value="UniProtKB-KW"/>
</dbReference>
<evidence type="ECO:0000256" key="2">
    <source>
        <dbReference type="ARBA" id="ARBA00010617"/>
    </source>
</evidence>
<evidence type="ECO:0000256" key="4">
    <source>
        <dbReference type="RuleBase" id="RU000461"/>
    </source>
</evidence>
<evidence type="ECO:0000313" key="5">
    <source>
        <dbReference type="EMBL" id="OZM70352.1"/>
    </source>
</evidence>
<protein>
    <submittedName>
        <fullName evidence="5">Cytochrome P450</fullName>
    </submittedName>
</protein>
<dbReference type="InterPro" id="IPR050121">
    <property type="entry name" value="Cytochrome_P450_monoxygenase"/>
</dbReference>
<dbReference type="GO" id="GO:0005506">
    <property type="term" value="F:iron ion binding"/>
    <property type="evidence" value="ECO:0007669"/>
    <property type="project" value="InterPro"/>
</dbReference>
<comment type="cofactor">
    <cofactor evidence="1 3">
        <name>heme</name>
        <dbReference type="ChEBI" id="CHEBI:30413"/>
    </cofactor>
</comment>
<dbReference type="PANTHER" id="PTHR24305:SF166">
    <property type="entry name" value="CYTOCHROME P450 12A4, MITOCHONDRIAL-RELATED"/>
    <property type="match status" value="1"/>
</dbReference>